<feature type="chain" id="PRO_5039696957" description="phospholipase C" evidence="8">
    <location>
        <begin position="23"/>
        <end position="312"/>
    </location>
</feature>
<dbReference type="PANTHER" id="PTHR31956:SF8">
    <property type="entry name" value="ACID PHOSPHATASE PHOA (AFU_ORTHOLOGUE AFUA_1G03570)"/>
    <property type="match status" value="1"/>
</dbReference>
<evidence type="ECO:0000256" key="3">
    <source>
        <dbReference type="ARBA" id="ARBA00012018"/>
    </source>
</evidence>
<dbReference type="PROSITE" id="PS51318">
    <property type="entry name" value="TAT"/>
    <property type="match status" value="1"/>
</dbReference>
<dbReference type="Proteomes" id="UP000598174">
    <property type="component" value="Unassembled WGS sequence"/>
</dbReference>
<evidence type="ECO:0000256" key="6">
    <source>
        <dbReference type="ARBA" id="ARBA00023026"/>
    </source>
</evidence>
<keyword evidence="8" id="KW-0732">Signal</keyword>
<reference evidence="9" key="1">
    <citation type="submission" date="2021-01" db="EMBL/GenBank/DDBJ databases">
        <title>Whole genome shotgun sequence of Actinoplanes ferrugineus NBRC 15555.</title>
        <authorList>
            <person name="Komaki H."/>
            <person name="Tamura T."/>
        </authorList>
    </citation>
    <scope>NUCLEOTIDE SEQUENCE</scope>
    <source>
        <strain evidence="9">NBRC 15555</strain>
    </source>
</reference>
<feature type="signal peptide" evidence="8">
    <location>
        <begin position="1"/>
        <end position="22"/>
    </location>
</feature>
<evidence type="ECO:0000256" key="8">
    <source>
        <dbReference type="SAM" id="SignalP"/>
    </source>
</evidence>
<dbReference type="InterPro" id="IPR007312">
    <property type="entry name" value="Phosphoesterase"/>
</dbReference>
<evidence type="ECO:0000256" key="4">
    <source>
        <dbReference type="ARBA" id="ARBA00022512"/>
    </source>
</evidence>
<evidence type="ECO:0000256" key="1">
    <source>
        <dbReference type="ARBA" id="ARBA00004191"/>
    </source>
</evidence>
<dbReference type="Pfam" id="PF04185">
    <property type="entry name" value="Phosphoesterase"/>
    <property type="match status" value="1"/>
</dbReference>
<dbReference type="GO" id="GO:0034480">
    <property type="term" value="F:phosphatidylcholine phospholipase C activity"/>
    <property type="evidence" value="ECO:0007669"/>
    <property type="project" value="UniProtKB-EC"/>
</dbReference>
<name>A0A919J8V1_9ACTN</name>
<dbReference type="EMBL" id="BOMM01000070">
    <property type="protein sequence ID" value="GIE15689.1"/>
    <property type="molecule type" value="Genomic_DNA"/>
</dbReference>
<dbReference type="InterPro" id="IPR017850">
    <property type="entry name" value="Alkaline_phosphatase_core_sf"/>
</dbReference>
<evidence type="ECO:0000256" key="7">
    <source>
        <dbReference type="ARBA" id="ARBA00048421"/>
    </source>
</evidence>
<dbReference type="PANTHER" id="PTHR31956">
    <property type="entry name" value="NON-SPECIFIC PHOSPHOLIPASE C4-RELATED"/>
    <property type="match status" value="1"/>
</dbReference>
<comment type="subcellular location">
    <subcellularLocation>
        <location evidence="1">Secreted</location>
        <location evidence="1">Cell wall</location>
    </subcellularLocation>
</comment>
<dbReference type="EC" id="3.1.4.3" evidence="3"/>
<evidence type="ECO:0000256" key="2">
    <source>
        <dbReference type="ARBA" id="ARBA00009717"/>
    </source>
</evidence>
<keyword evidence="4" id="KW-0134">Cell wall</keyword>
<protein>
    <recommendedName>
        <fullName evidence="3">phospholipase C</fullName>
        <ecNumber evidence="3">3.1.4.3</ecNumber>
    </recommendedName>
</protein>
<keyword evidence="5" id="KW-0378">Hydrolase</keyword>
<comment type="similarity">
    <text evidence="2">Belongs to the bacterial phospholipase C family.</text>
</comment>
<sequence length="312" mass="33075">MHTTVTRRLLGAAVAIAGLVTAVPSAVPGAATAFAPGRATAAGHHGYSKVMVIVEENRTYQQIIGNPDAGYLTRLSQHYGSATRMVANYPVGCPSLAAYLLMTSGSTAGICDDQGPRHHPINGPNIFAQLDAAHRSWRNYAEDLPAPCARKNGSHGMFLVRHTAVPYYTSEARACSIGQVELGATLPGDLATGRLPDYSFVTPNSCHDMHGAPSCPSLQVAHGDEWLARWIPRVLAGADYRSGRLVVIITFDEGSDTDNHIPTVVLSPTTNQVTDTRAYDHCSTLRTSEDLLGLPPLGCAATAVPMTAGLHL</sequence>
<proteinExistence type="inferred from homology"/>
<evidence type="ECO:0000256" key="5">
    <source>
        <dbReference type="ARBA" id="ARBA00022801"/>
    </source>
</evidence>
<dbReference type="AlphaFoldDB" id="A0A919J8V1"/>
<evidence type="ECO:0000313" key="9">
    <source>
        <dbReference type="EMBL" id="GIE15689.1"/>
    </source>
</evidence>
<organism evidence="9 10">
    <name type="scientific">Paractinoplanes ferrugineus</name>
    <dbReference type="NCBI Taxonomy" id="113564"/>
    <lineage>
        <taxon>Bacteria</taxon>
        <taxon>Bacillati</taxon>
        <taxon>Actinomycetota</taxon>
        <taxon>Actinomycetes</taxon>
        <taxon>Micromonosporales</taxon>
        <taxon>Micromonosporaceae</taxon>
        <taxon>Paractinoplanes</taxon>
    </lineage>
</organism>
<dbReference type="Gene3D" id="3.40.720.10">
    <property type="entry name" value="Alkaline Phosphatase, subunit A"/>
    <property type="match status" value="1"/>
</dbReference>
<comment type="caution">
    <text evidence="9">The sequence shown here is derived from an EMBL/GenBank/DDBJ whole genome shotgun (WGS) entry which is preliminary data.</text>
</comment>
<comment type="catalytic activity">
    <reaction evidence="7">
        <text>a 1,2-diacyl-sn-glycero-3-phosphocholine + H2O = phosphocholine + a 1,2-diacyl-sn-glycerol + H(+)</text>
        <dbReference type="Rhea" id="RHEA:10604"/>
        <dbReference type="ChEBI" id="CHEBI:15377"/>
        <dbReference type="ChEBI" id="CHEBI:15378"/>
        <dbReference type="ChEBI" id="CHEBI:17815"/>
        <dbReference type="ChEBI" id="CHEBI:57643"/>
        <dbReference type="ChEBI" id="CHEBI:295975"/>
        <dbReference type="EC" id="3.1.4.3"/>
    </reaction>
    <physiologicalReaction direction="left-to-right" evidence="7">
        <dbReference type="Rhea" id="RHEA:10605"/>
    </physiologicalReaction>
</comment>
<keyword evidence="10" id="KW-1185">Reference proteome</keyword>
<accession>A0A919J8V1</accession>
<dbReference type="InterPro" id="IPR006311">
    <property type="entry name" value="TAT_signal"/>
</dbReference>
<evidence type="ECO:0000313" key="10">
    <source>
        <dbReference type="Proteomes" id="UP000598174"/>
    </source>
</evidence>
<gene>
    <name evidence="9" type="primary">sapM</name>
    <name evidence="9" type="ORF">Afe05nite_75290</name>
</gene>
<dbReference type="RefSeq" id="WP_203822039.1">
    <property type="nucleotide sequence ID" value="NZ_BAAABP010000015.1"/>
</dbReference>
<keyword evidence="4" id="KW-0964">Secreted</keyword>
<keyword evidence="6" id="KW-0843">Virulence</keyword>
<dbReference type="GO" id="GO:0009395">
    <property type="term" value="P:phospholipid catabolic process"/>
    <property type="evidence" value="ECO:0007669"/>
    <property type="project" value="TreeGrafter"/>
</dbReference>